<dbReference type="EMBL" id="WVTA01000005">
    <property type="protein sequence ID" value="KAK3210072.1"/>
    <property type="molecule type" value="Genomic_DNA"/>
</dbReference>
<gene>
    <name evidence="2" type="ORF">GRF29_44g1539991</name>
</gene>
<feature type="compositionally biased region" description="Basic and acidic residues" evidence="1">
    <location>
        <begin position="75"/>
        <end position="103"/>
    </location>
</feature>
<evidence type="ECO:0000313" key="3">
    <source>
        <dbReference type="Proteomes" id="UP001280581"/>
    </source>
</evidence>
<evidence type="ECO:0000256" key="1">
    <source>
        <dbReference type="SAM" id="MobiDB-lite"/>
    </source>
</evidence>
<comment type="caution">
    <text evidence="2">The sequence shown here is derived from an EMBL/GenBank/DDBJ whole genome shotgun (WGS) entry which is preliminary data.</text>
</comment>
<feature type="region of interest" description="Disordered" evidence="1">
    <location>
        <begin position="129"/>
        <end position="155"/>
    </location>
</feature>
<evidence type="ECO:0000313" key="2">
    <source>
        <dbReference type="EMBL" id="KAK3210072.1"/>
    </source>
</evidence>
<dbReference type="AlphaFoldDB" id="A0AAN6M1P5"/>
<sequence length="174" mass="19907">MIDPPLDIGVNNRKFTIDRWQYVPEQRDIDSTSEQAQWSACLMSPFDVPYLVGRPENIDAAQFLPTENIEPAATTRKDEPGMHLRDVDDRTESFYIDERDRESNSMPARGRGHITLRDAKQVLAELAEERKKKKQKKALASACCRNRPRRPTKGFEFKVSPLTQSFTTRSAVPA</sequence>
<accession>A0AAN6M1P5</accession>
<protein>
    <submittedName>
        <fullName evidence="2">Uncharacterized protein</fullName>
    </submittedName>
</protein>
<keyword evidence="3" id="KW-1185">Reference proteome</keyword>
<proteinExistence type="predicted"/>
<dbReference type="Proteomes" id="UP001280581">
    <property type="component" value="Unassembled WGS sequence"/>
</dbReference>
<feature type="region of interest" description="Disordered" evidence="1">
    <location>
        <begin position="71"/>
        <end position="110"/>
    </location>
</feature>
<organism evidence="2 3">
    <name type="scientific">Pseudopithomyces chartarum</name>
    <dbReference type="NCBI Taxonomy" id="1892770"/>
    <lineage>
        <taxon>Eukaryota</taxon>
        <taxon>Fungi</taxon>
        <taxon>Dikarya</taxon>
        <taxon>Ascomycota</taxon>
        <taxon>Pezizomycotina</taxon>
        <taxon>Dothideomycetes</taxon>
        <taxon>Pleosporomycetidae</taxon>
        <taxon>Pleosporales</taxon>
        <taxon>Massarineae</taxon>
        <taxon>Didymosphaeriaceae</taxon>
        <taxon>Pseudopithomyces</taxon>
    </lineage>
</organism>
<reference evidence="2 3" key="1">
    <citation type="submission" date="2021-02" db="EMBL/GenBank/DDBJ databases">
        <title>Genome assembly of Pseudopithomyces chartarum.</title>
        <authorList>
            <person name="Jauregui R."/>
            <person name="Singh J."/>
            <person name="Voisey C."/>
        </authorList>
    </citation>
    <scope>NUCLEOTIDE SEQUENCE [LARGE SCALE GENOMIC DNA]</scope>
    <source>
        <strain evidence="2 3">AGR01</strain>
    </source>
</reference>
<name>A0AAN6M1P5_9PLEO</name>